<comment type="caution">
    <text evidence="2">The sequence shown here is derived from an EMBL/GenBank/DDBJ whole genome shotgun (WGS) entry which is preliminary data.</text>
</comment>
<dbReference type="AlphaFoldDB" id="A0A919VPD3"/>
<keyword evidence="1" id="KW-0472">Membrane</keyword>
<name>A0A919VPD3_9ACTN</name>
<protein>
    <submittedName>
        <fullName evidence="2">Uncharacterized protein</fullName>
    </submittedName>
</protein>
<accession>A0A919VPD3</accession>
<organism evidence="2 3">
    <name type="scientific">Actinoplanes auranticolor</name>
    <dbReference type="NCBI Taxonomy" id="47988"/>
    <lineage>
        <taxon>Bacteria</taxon>
        <taxon>Bacillati</taxon>
        <taxon>Actinomycetota</taxon>
        <taxon>Actinomycetes</taxon>
        <taxon>Micromonosporales</taxon>
        <taxon>Micromonosporaceae</taxon>
        <taxon>Actinoplanes</taxon>
    </lineage>
</organism>
<reference evidence="2" key="1">
    <citation type="submission" date="2021-03" db="EMBL/GenBank/DDBJ databases">
        <title>Whole genome shotgun sequence of Actinoplanes auranticolor NBRC 12245.</title>
        <authorList>
            <person name="Komaki H."/>
            <person name="Tamura T."/>
        </authorList>
    </citation>
    <scope>NUCLEOTIDE SEQUENCE</scope>
    <source>
        <strain evidence="2">NBRC 12245</strain>
    </source>
</reference>
<evidence type="ECO:0000313" key="2">
    <source>
        <dbReference type="EMBL" id="GIM63819.1"/>
    </source>
</evidence>
<proteinExistence type="predicted"/>
<gene>
    <name evidence="2" type="ORF">Aau02nite_06530</name>
</gene>
<feature type="transmembrane region" description="Helical" evidence="1">
    <location>
        <begin position="18"/>
        <end position="38"/>
    </location>
</feature>
<evidence type="ECO:0000313" key="3">
    <source>
        <dbReference type="Proteomes" id="UP000681340"/>
    </source>
</evidence>
<keyword evidence="3" id="KW-1185">Reference proteome</keyword>
<keyword evidence="1" id="KW-1133">Transmembrane helix</keyword>
<evidence type="ECO:0000256" key="1">
    <source>
        <dbReference type="SAM" id="Phobius"/>
    </source>
</evidence>
<keyword evidence="1" id="KW-0812">Transmembrane</keyword>
<dbReference type="EMBL" id="BOQL01000006">
    <property type="protein sequence ID" value="GIM63819.1"/>
    <property type="molecule type" value="Genomic_DNA"/>
</dbReference>
<sequence length="206" mass="21183">MDLHPQSDQPAPRHRRTVLAVGGSAFAVAAIVAAFSFAGGGTGPAGPAQPPADRPAVAAAATQLVSYTGKQPKGFSLDKVPDGWFVQADDASSIVLAPRSAADGPKVDPSTNPLQDPRSFVGKIAVMLQSKDQQGVPAGEAVTVGDRKGVLVKGTDNTDGRTLWVEQPSGTYLLIQFWDGIGLSRDAMVDFGAGVHVEKGAQQGVG</sequence>
<dbReference type="RefSeq" id="WP_212986795.1">
    <property type="nucleotide sequence ID" value="NZ_BAABEA010000051.1"/>
</dbReference>
<dbReference type="Proteomes" id="UP000681340">
    <property type="component" value="Unassembled WGS sequence"/>
</dbReference>